<feature type="signal peptide" evidence="1">
    <location>
        <begin position="1"/>
        <end position="20"/>
    </location>
</feature>
<evidence type="ECO:0000313" key="2">
    <source>
        <dbReference type="EMBL" id="TYR30804.1"/>
    </source>
</evidence>
<protein>
    <submittedName>
        <fullName evidence="2">Uncharacterized protein</fullName>
    </submittedName>
</protein>
<keyword evidence="3" id="KW-1185">Reference proteome</keyword>
<accession>A0A5D4GRL7</accession>
<feature type="chain" id="PRO_5022808870" evidence="1">
    <location>
        <begin position="21"/>
        <end position="192"/>
    </location>
</feature>
<reference evidence="2 3" key="1">
    <citation type="submission" date="2019-08" db="EMBL/GenBank/DDBJ databases">
        <title>Phlebobacter frassis gen. nov. sp. nov., a new member of family Sphingobacteriaceae isolated from sand fly rearing media.</title>
        <authorList>
            <person name="Kakumanu M.L."/>
            <person name="Marayati B.F."/>
            <person name="Wada-Katsumata A."/>
            <person name="Wasserberg G."/>
            <person name="Schal C."/>
            <person name="Apperson C.S."/>
            <person name="Ponnusamy L."/>
        </authorList>
    </citation>
    <scope>NUCLEOTIDE SEQUENCE [LARGE SCALE GENOMIC DNA]</scope>
    <source>
        <strain evidence="2 3">SSI9</strain>
    </source>
</reference>
<dbReference type="RefSeq" id="WP_148921348.1">
    <property type="nucleotide sequence ID" value="NZ_VTAV01000033.1"/>
</dbReference>
<dbReference type="Proteomes" id="UP000322362">
    <property type="component" value="Unassembled WGS sequence"/>
</dbReference>
<dbReference type="EMBL" id="VTAV01000033">
    <property type="protein sequence ID" value="TYR30804.1"/>
    <property type="molecule type" value="Genomic_DNA"/>
</dbReference>
<organism evidence="2 3">
    <name type="scientific">Sphingobacterium phlebotomi</name>
    <dbReference type="NCBI Taxonomy" id="2605433"/>
    <lineage>
        <taxon>Bacteria</taxon>
        <taxon>Pseudomonadati</taxon>
        <taxon>Bacteroidota</taxon>
        <taxon>Sphingobacteriia</taxon>
        <taxon>Sphingobacteriales</taxon>
        <taxon>Sphingobacteriaceae</taxon>
        <taxon>Sphingobacterium</taxon>
    </lineage>
</organism>
<name>A0A5D4GRL7_9SPHI</name>
<evidence type="ECO:0000256" key="1">
    <source>
        <dbReference type="SAM" id="SignalP"/>
    </source>
</evidence>
<comment type="caution">
    <text evidence="2">The sequence shown here is derived from an EMBL/GenBank/DDBJ whole genome shotgun (WGS) entry which is preliminary data.</text>
</comment>
<dbReference type="AlphaFoldDB" id="A0A5D4GRL7"/>
<evidence type="ECO:0000313" key="3">
    <source>
        <dbReference type="Proteomes" id="UP000322362"/>
    </source>
</evidence>
<proteinExistence type="predicted"/>
<gene>
    <name evidence="2" type="ORF">FXV77_21735</name>
</gene>
<sequence>MNKLHIIAALLLLLFQTTFSQTKEIKGDTAFLYNRNIELQKALELKDFEKSHDEFNFRFRNHGQVIEISKDSTKYNGIITNYVYHTRKANRDKTEILSNKIILSPKQAEDIYNIIQISQILELPSDKYIANWKQGADGITYIVEHTDRKSYWFKNYWAPYIQDSIPEAIIVSKLIENLSDTLNLQKTVGYVL</sequence>
<keyword evidence="1" id="KW-0732">Signal</keyword>